<dbReference type="SMART" id="SM00324">
    <property type="entry name" value="RhoGAP"/>
    <property type="match status" value="1"/>
</dbReference>
<feature type="region of interest" description="Disordered" evidence="2">
    <location>
        <begin position="325"/>
        <end position="368"/>
    </location>
</feature>
<evidence type="ECO:0000313" key="4">
    <source>
        <dbReference type="EMBL" id="KAK8950513.1"/>
    </source>
</evidence>
<comment type="caution">
    <text evidence="4">The sequence shown here is derived from an EMBL/GenBank/DDBJ whole genome shotgun (WGS) entry which is preliminary data.</text>
</comment>
<gene>
    <name evidence="4" type="ORF">KSP40_PGU009759</name>
</gene>
<accession>A0ABR2LVQ5</accession>
<dbReference type="Pfam" id="PF00620">
    <property type="entry name" value="RhoGAP"/>
    <property type="match status" value="1"/>
</dbReference>
<dbReference type="CDD" id="cd00132">
    <property type="entry name" value="CRIB"/>
    <property type="match status" value="1"/>
</dbReference>
<dbReference type="PANTHER" id="PTHR23177">
    <property type="entry name" value="MKIAA1688 PROTEIN"/>
    <property type="match status" value="1"/>
</dbReference>
<protein>
    <recommendedName>
        <fullName evidence="3">Rho-GAP domain-containing protein</fullName>
    </recommendedName>
</protein>
<dbReference type="InterPro" id="IPR044785">
    <property type="entry name" value="RopGAP1-5"/>
</dbReference>
<dbReference type="EMBL" id="JBBWWR010000015">
    <property type="protein sequence ID" value="KAK8950513.1"/>
    <property type="molecule type" value="Genomic_DNA"/>
</dbReference>
<dbReference type="InterPro" id="IPR000095">
    <property type="entry name" value="CRIB_dom"/>
</dbReference>
<evidence type="ECO:0000256" key="1">
    <source>
        <dbReference type="ARBA" id="ARBA00022468"/>
    </source>
</evidence>
<dbReference type="Gene3D" id="3.90.810.10">
    <property type="entry name" value="CRIB domain"/>
    <property type="match status" value="1"/>
</dbReference>
<feature type="compositionally biased region" description="Acidic residues" evidence="2">
    <location>
        <begin position="343"/>
        <end position="363"/>
    </location>
</feature>
<dbReference type="SUPFAM" id="SSF48350">
    <property type="entry name" value="GTPase activation domain, GAP"/>
    <property type="match status" value="1"/>
</dbReference>
<dbReference type="Proteomes" id="UP001412067">
    <property type="component" value="Unassembled WGS sequence"/>
</dbReference>
<dbReference type="InterPro" id="IPR000198">
    <property type="entry name" value="RhoGAP_dom"/>
</dbReference>
<evidence type="ECO:0000259" key="3">
    <source>
        <dbReference type="PROSITE" id="PS50238"/>
    </source>
</evidence>
<keyword evidence="1" id="KW-0343">GTPase activation</keyword>
<dbReference type="Gene3D" id="1.10.555.10">
    <property type="entry name" value="Rho GTPase activation protein"/>
    <property type="match status" value="1"/>
</dbReference>
<keyword evidence="5" id="KW-1185">Reference proteome</keyword>
<dbReference type="SMART" id="SM00285">
    <property type="entry name" value="PBD"/>
    <property type="match status" value="1"/>
</dbReference>
<dbReference type="PANTHER" id="PTHR23177:SF35">
    <property type="entry name" value="RHO GTPASE-ACTIVATING PROTEIN GACA"/>
    <property type="match status" value="1"/>
</dbReference>
<reference evidence="4 5" key="1">
    <citation type="journal article" date="2022" name="Nat. Plants">
        <title>Genomes of leafy and leafless Platanthera orchids illuminate the evolution of mycoheterotrophy.</title>
        <authorList>
            <person name="Li M.H."/>
            <person name="Liu K.W."/>
            <person name="Li Z."/>
            <person name="Lu H.C."/>
            <person name="Ye Q.L."/>
            <person name="Zhang D."/>
            <person name="Wang J.Y."/>
            <person name="Li Y.F."/>
            <person name="Zhong Z.M."/>
            <person name="Liu X."/>
            <person name="Yu X."/>
            <person name="Liu D.K."/>
            <person name="Tu X.D."/>
            <person name="Liu B."/>
            <person name="Hao Y."/>
            <person name="Liao X.Y."/>
            <person name="Jiang Y.T."/>
            <person name="Sun W.H."/>
            <person name="Chen J."/>
            <person name="Chen Y.Q."/>
            <person name="Ai Y."/>
            <person name="Zhai J.W."/>
            <person name="Wu S.S."/>
            <person name="Zhou Z."/>
            <person name="Hsiao Y.Y."/>
            <person name="Wu W.L."/>
            <person name="Chen Y.Y."/>
            <person name="Lin Y.F."/>
            <person name="Hsu J.L."/>
            <person name="Li C.Y."/>
            <person name="Wang Z.W."/>
            <person name="Zhao X."/>
            <person name="Zhong W.Y."/>
            <person name="Ma X.K."/>
            <person name="Ma L."/>
            <person name="Huang J."/>
            <person name="Chen G.Z."/>
            <person name="Huang M.Z."/>
            <person name="Huang L."/>
            <person name="Peng D.H."/>
            <person name="Luo Y.B."/>
            <person name="Zou S.Q."/>
            <person name="Chen S.P."/>
            <person name="Lan S."/>
            <person name="Tsai W.C."/>
            <person name="Van de Peer Y."/>
            <person name="Liu Z.J."/>
        </authorList>
    </citation>
    <scope>NUCLEOTIDE SEQUENCE [LARGE SCALE GENOMIC DNA]</scope>
    <source>
        <strain evidence="4">Lor288</strain>
    </source>
</reference>
<proteinExistence type="predicted"/>
<feature type="domain" description="Rho-GAP" evidence="3">
    <location>
        <begin position="120"/>
        <end position="302"/>
    </location>
</feature>
<dbReference type="InterPro" id="IPR036936">
    <property type="entry name" value="CRIB_dom_sf"/>
</dbReference>
<dbReference type="Pfam" id="PF00786">
    <property type="entry name" value="PBD"/>
    <property type="match status" value="1"/>
</dbReference>
<dbReference type="CDD" id="cd00159">
    <property type="entry name" value="RhoGAP"/>
    <property type="match status" value="1"/>
</dbReference>
<evidence type="ECO:0000256" key="2">
    <source>
        <dbReference type="SAM" id="MobiDB-lite"/>
    </source>
</evidence>
<dbReference type="PROSITE" id="PS50238">
    <property type="entry name" value="RHOGAP"/>
    <property type="match status" value="1"/>
</dbReference>
<organism evidence="4 5">
    <name type="scientific">Platanthera guangdongensis</name>
    <dbReference type="NCBI Taxonomy" id="2320717"/>
    <lineage>
        <taxon>Eukaryota</taxon>
        <taxon>Viridiplantae</taxon>
        <taxon>Streptophyta</taxon>
        <taxon>Embryophyta</taxon>
        <taxon>Tracheophyta</taxon>
        <taxon>Spermatophyta</taxon>
        <taxon>Magnoliopsida</taxon>
        <taxon>Liliopsida</taxon>
        <taxon>Asparagales</taxon>
        <taxon>Orchidaceae</taxon>
        <taxon>Orchidoideae</taxon>
        <taxon>Orchideae</taxon>
        <taxon>Orchidinae</taxon>
        <taxon>Platanthera</taxon>
    </lineage>
</organism>
<evidence type="ECO:0000313" key="5">
    <source>
        <dbReference type="Proteomes" id="UP001412067"/>
    </source>
</evidence>
<dbReference type="InterPro" id="IPR008936">
    <property type="entry name" value="Rho_GTPase_activation_prot"/>
</dbReference>
<sequence length="401" mass="44433">MAGVVLVLRGCRDDEERGRKMSRGDEQMERDRQLSVLALLVAAIRKSVVACRAVERRGGEAAPAVALAHMEIGWPTDVQHVSHVTFDRFHGFVGLPVEFEVEIPGRVPSASASVFGVSAESMQCCLDSKGNSVPIILLLLQERLYSQGGLKAEGIFRINPENSKEEELREQLNKGIVPEDIEVHCLAGLMKAWFRELPEGVLDGLSPEQVLQCNTEEQCMELVQLLHPTQAALLNWAVELMADVVEEEDSNKMNARNIAMVFAPNMTQMSDPLTALMHAVQVMNLLKSLILKVLREREDSAMGGNYPSFSSPSSTEMNTDVREITSDEDYNSESFSHSVDHDRDDDDDDDFVNDVEEEGEESVAGDSIQNLAQLSSCREIVLFDLERATTKRQIGDGDLEA</sequence>
<name>A0ABR2LVQ5_9ASPA</name>